<dbReference type="SUPFAM" id="SSF49464">
    <property type="entry name" value="Carboxypeptidase regulatory domain-like"/>
    <property type="match status" value="1"/>
</dbReference>
<protein>
    <submittedName>
        <fullName evidence="1">Uncharacterized protein</fullName>
    </submittedName>
</protein>
<name>A0A0E9MX15_9BACT</name>
<dbReference type="EMBL" id="BBWV01000001">
    <property type="protein sequence ID" value="GAO42287.1"/>
    <property type="molecule type" value="Genomic_DNA"/>
</dbReference>
<evidence type="ECO:0000313" key="2">
    <source>
        <dbReference type="Proteomes" id="UP000033121"/>
    </source>
</evidence>
<sequence length="214" mass="24762">MDSKTDVPLQGASVINLSKNSINRANANGEYSIPADPGDYVLFSFANYQNDTIRVADHFFDTDLDIGLKILYRSLDSVVVKARTYAQDSLERREANAQFYNSYRPGITGGNRPTDGFGISFSPVSYFSSSAKEKRNHKKQLQREEENAYIDSRYTKALIHQLTGLKDPALWEFWFQFRPNYEWLRKTSKEALEEYIRSSFSKFKYTPDSTRRKK</sequence>
<keyword evidence="2" id="KW-1185">Reference proteome</keyword>
<organism evidence="1 2">
    <name type="scientific">Flavihumibacter petaseus NBRC 106054</name>
    <dbReference type="NCBI Taxonomy" id="1220578"/>
    <lineage>
        <taxon>Bacteria</taxon>
        <taxon>Pseudomonadati</taxon>
        <taxon>Bacteroidota</taxon>
        <taxon>Chitinophagia</taxon>
        <taxon>Chitinophagales</taxon>
        <taxon>Chitinophagaceae</taxon>
        <taxon>Flavihumibacter</taxon>
    </lineage>
</organism>
<dbReference type="AlphaFoldDB" id="A0A0E9MX15"/>
<proteinExistence type="predicted"/>
<evidence type="ECO:0000313" key="1">
    <source>
        <dbReference type="EMBL" id="GAO42287.1"/>
    </source>
</evidence>
<reference evidence="1 2" key="1">
    <citation type="submission" date="2015-04" db="EMBL/GenBank/DDBJ databases">
        <title>Whole genome shotgun sequence of Flavihumibacter petaseus NBRC 106054.</title>
        <authorList>
            <person name="Miyazawa S."/>
            <person name="Hosoyama A."/>
            <person name="Hashimoto M."/>
            <person name="Noguchi M."/>
            <person name="Tsuchikane K."/>
            <person name="Ohji S."/>
            <person name="Yamazoe A."/>
            <person name="Ichikawa N."/>
            <person name="Kimura A."/>
            <person name="Fujita N."/>
        </authorList>
    </citation>
    <scope>NUCLEOTIDE SEQUENCE [LARGE SCALE GENOMIC DNA]</scope>
    <source>
        <strain evidence="1 2">NBRC 106054</strain>
    </source>
</reference>
<comment type="caution">
    <text evidence="1">The sequence shown here is derived from an EMBL/GenBank/DDBJ whole genome shotgun (WGS) entry which is preliminary data.</text>
</comment>
<accession>A0A0E9MX15</accession>
<dbReference type="Proteomes" id="UP000033121">
    <property type="component" value="Unassembled WGS sequence"/>
</dbReference>
<dbReference type="STRING" id="1220578.FPE01S_01_13000"/>
<gene>
    <name evidence="1" type="ORF">FPE01S_01_13000</name>
</gene>
<dbReference type="InterPro" id="IPR008969">
    <property type="entry name" value="CarboxyPept-like_regulatory"/>
</dbReference>